<sequence>MNGHLVFAMHSNVKHAKVYSITIDSQTIPSCISPSKSLRQQLQYLSTNPIHPNHLDKFATNDYLDNVTNSLTNYYSQ</sequence>
<organism evidence="1">
    <name type="scientific">Schistosoma haematobium</name>
    <name type="common">Blood fluke</name>
    <dbReference type="NCBI Taxonomy" id="6185"/>
    <lineage>
        <taxon>Eukaryota</taxon>
        <taxon>Metazoa</taxon>
        <taxon>Spiralia</taxon>
        <taxon>Lophotrochozoa</taxon>
        <taxon>Platyhelminthes</taxon>
        <taxon>Trematoda</taxon>
        <taxon>Digenea</taxon>
        <taxon>Strigeidida</taxon>
        <taxon>Schistosomatoidea</taxon>
        <taxon>Schistosomatidae</taxon>
        <taxon>Schistosoma</taxon>
    </lineage>
</organism>
<dbReference type="EMBL" id="KL250662">
    <property type="protein sequence ID" value="KGB35157.1"/>
    <property type="molecule type" value="Genomic_DNA"/>
</dbReference>
<reference evidence="1" key="1">
    <citation type="journal article" date="2012" name="Nat. Genet.">
        <title>Whole-genome sequence of Schistosoma haematobium.</title>
        <authorList>
            <person name="Young N.D."/>
            <person name="Jex A.R."/>
            <person name="Li B."/>
            <person name="Liu S."/>
            <person name="Yang L."/>
            <person name="Xiong Z."/>
            <person name="Li Y."/>
            <person name="Cantacessi C."/>
            <person name="Hall R.S."/>
            <person name="Xu X."/>
            <person name="Chen F."/>
            <person name="Wu X."/>
            <person name="Zerlotini A."/>
            <person name="Oliveira G."/>
            <person name="Hofmann A."/>
            <person name="Zhang G."/>
            <person name="Fang X."/>
            <person name="Kang Y."/>
            <person name="Campbell B.E."/>
            <person name="Loukas A."/>
            <person name="Ranganathan S."/>
            <person name="Rollinson D."/>
            <person name="Rinaldi G."/>
            <person name="Brindley P.J."/>
            <person name="Yang H."/>
            <person name="Wang J."/>
            <person name="Wang J."/>
            <person name="Gasser R.B."/>
        </authorList>
    </citation>
    <scope>NUCLEOTIDE SEQUENCE [LARGE SCALE GENOMIC DNA]</scope>
</reference>
<name>A0A094ZM81_SCHHA</name>
<gene>
    <name evidence="1" type="ORF">MS3_03399</name>
</gene>
<proteinExistence type="predicted"/>
<protein>
    <submittedName>
        <fullName evidence="1">Uncharacterized protein</fullName>
    </submittedName>
</protein>
<accession>A0A094ZM81</accession>
<dbReference type="AlphaFoldDB" id="A0A094ZM81"/>
<evidence type="ECO:0000313" key="1">
    <source>
        <dbReference type="EMBL" id="KGB35157.1"/>
    </source>
</evidence>